<gene>
    <name evidence="1" type="ORF">MettiDRAFT_2638</name>
</gene>
<dbReference type="Proteomes" id="UP000019483">
    <property type="component" value="Unassembled WGS sequence"/>
</dbReference>
<evidence type="ECO:0000313" key="2">
    <source>
        <dbReference type="Proteomes" id="UP000019483"/>
    </source>
</evidence>
<keyword evidence="2" id="KW-1185">Reference proteome</keyword>
<organism evidence="1 2">
    <name type="scientific">Methanolobus tindarius DSM 2278</name>
    <dbReference type="NCBI Taxonomy" id="1090322"/>
    <lineage>
        <taxon>Archaea</taxon>
        <taxon>Methanobacteriati</taxon>
        <taxon>Methanobacteriota</taxon>
        <taxon>Stenosarchaea group</taxon>
        <taxon>Methanomicrobia</taxon>
        <taxon>Methanosarcinales</taxon>
        <taxon>Methanosarcinaceae</taxon>
        <taxon>Methanolobus</taxon>
    </lineage>
</organism>
<dbReference type="STRING" id="1090322.MettiDRAFT_2638"/>
<protein>
    <submittedName>
        <fullName evidence="1">Uncharacterized protein</fullName>
    </submittedName>
</protein>
<reference evidence="1 2" key="1">
    <citation type="submission" date="2013-08" db="EMBL/GenBank/DDBJ databases">
        <authorList>
            <consortium name="DOE Joint Genome Institute"/>
            <person name="Eisen J."/>
            <person name="Huntemann M."/>
            <person name="Han J."/>
            <person name="Chen A."/>
            <person name="Kyrpides N."/>
            <person name="Mavromatis K."/>
            <person name="Markowitz V."/>
            <person name="Palaniappan K."/>
            <person name="Ivanova N."/>
            <person name="Schaumberg A."/>
            <person name="Pati A."/>
            <person name="Liolios K."/>
            <person name="Nordberg H.P."/>
            <person name="Cantor M.N."/>
            <person name="Hua S.X."/>
            <person name="Woyke T."/>
        </authorList>
    </citation>
    <scope>NUCLEOTIDE SEQUENCE [LARGE SCALE GENOMIC DNA]</scope>
    <source>
        <strain evidence="1 2">DSM 2278</strain>
    </source>
</reference>
<comment type="caution">
    <text evidence="1">The sequence shown here is derived from an EMBL/GenBank/DDBJ whole genome shotgun (WGS) entry which is preliminary data.</text>
</comment>
<name>W9DR34_METTI</name>
<dbReference type="AlphaFoldDB" id="W9DR34"/>
<sequence length="170" mass="20173">MGIIQFEIRSEIQVMINMQIKVTTSIDPYLKASFEATKSIHNKSFSEILEEGIRQILDEVSPLESVRLTILQREQELSEFRSKLAELEVLEKQRKASKRDETETNPDIERYLEDFRNKKFSEHIESALKMLKNGSQPNWKHMAPMYQFSNEKEFRQWFIEKMNREGVIIS</sequence>
<accession>W9DR34</accession>
<dbReference type="EMBL" id="AZAJ01000001">
    <property type="protein sequence ID" value="ETA69144.1"/>
    <property type="molecule type" value="Genomic_DNA"/>
</dbReference>
<evidence type="ECO:0000313" key="1">
    <source>
        <dbReference type="EMBL" id="ETA69144.1"/>
    </source>
</evidence>
<proteinExistence type="predicted"/>